<dbReference type="EMBL" id="LK022848">
    <property type="protein sequence ID" value="CDR13104.1"/>
    <property type="molecule type" value="Genomic_DNA"/>
</dbReference>
<evidence type="ECO:0000313" key="3">
    <source>
        <dbReference type="EMBL" id="MBP2066179.1"/>
    </source>
</evidence>
<evidence type="ECO:0000313" key="4">
    <source>
        <dbReference type="Proteomes" id="UP000756710"/>
    </source>
</evidence>
<dbReference type="EMBL" id="JAGGLR010000023">
    <property type="protein sequence ID" value="MBP2066179.1"/>
    <property type="molecule type" value="Genomic_DNA"/>
</dbReference>
<protein>
    <submittedName>
        <fullName evidence="2">RHS repeat-associated core domain-containingprotein</fullName>
    </submittedName>
</protein>
<reference evidence="2" key="1">
    <citation type="submission" date="2014-05" db="EMBL/GenBank/DDBJ databases">
        <authorList>
            <person name="Horn Fabian"/>
        </authorList>
    </citation>
    <scope>NUCLEOTIDE SEQUENCE</scope>
</reference>
<dbReference type="HOGENOM" id="CLU_2738334_0_0_11"/>
<dbReference type="Proteomes" id="UP000756710">
    <property type="component" value="Unassembled WGS sequence"/>
</dbReference>
<keyword evidence="4" id="KW-1185">Reference proteome</keyword>
<proteinExistence type="predicted"/>
<feature type="region of interest" description="Disordered" evidence="1">
    <location>
        <begin position="1"/>
        <end position="23"/>
    </location>
</feature>
<dbReference type="GeneID" id="32469170"/>
<evidence type="ECO:0000313" key="2">
    <source>
        <dbReference type="EMBL" id="CDR13104.1"/>
    </source>
</evidence>
<reference evidence="3 4" key="2">
    <citation type="submission" date="2021-03" db="EMBL/GenBank/DDBJ databases">
        <title>Genomic Encyclopedia of Type Strains, Phase IV (KMG-IV): sequencing the most valuable type-strain genomes for metagenomic binning, comparative biology and taxonomic classification.</title>
        <authorList>
            <person name="Goeker M."/>
        </authorList>
    </citation>
    <scope>NUCLEOTIDE SEQUENCE [LARGE SCALE GENOMIC DNA]</scope>
    <source>
        <strain evidence="3 4">DSM 41954</strain>
    </source>
</reference>
<evidence type="ECO:0000256" key="1">
    <source>
        <dbReference type="SAM" id="MobiDB-lite"/>
    </source>
</evidence>
<dbReference type="AlphaFoldDB" id="A0A061A7P5"/>
<name>A0A061A7P5_9ACTN</name>
<accession>A0A061A7P5</accession>
<gene>
    <name evidence="3" type="ORF">J2Z30_007227</name>
    <name evidence="2" type="ORF">SIRAN7896</name>
</gene>
<organism evidence="2">
    <name type="scientific">Streptomyces iranensis</name>
    <dbReference type="NCBI Taxonomy" id="576784"/>
    <lineage>
        <taxon>Bacteria</taxon>
        <taxon>Bacillati</taxon>
        <taxon>Actinomycetota</taxon>
        <taxon>Actinomycetes</taxon>
        <taxon>Kitasatosporales</taxon>
        <taxon>Streptomycetaceae</taxon>
        <taxon>Streptomyces</taxon>
        <taxon>Streptomyces violaceusniger group</taxon>
    </lineage>
</organism>
<sequence length="71" mass="7897">MPCSPARVDLPQPETRERAPRQQLDGASIVKGADDARTASKHYWNKVTDYNATVDRKDDPLPHHLMGKVSG</sequence>
<dbReference type="RefSeq" id="WP_044578031.1">
    <property type="nucleotide sequence ID" value="NZ_BAABDR010000086.1"/>
</dbReference>